<keyword evidence="1" id="KW-0238">DNA-binding</keyword>
<dbReference type="CDD" id="cd02209">
    <property type="entry name" value="cupin_XRE_C"/>
    <property type="match status" value="1"/>
</dbReference>
<dbReference type="PANTHER" id="PTHR46797:SF1">
    <property type="entry name" value="METHYLPHOSPHONATE SYNTHASE"/>
    <property type="match status" value="1"/>
</dbReference>
<proteinExistence type="predicted"/>
<dbReference type="OrthoDB" id="9814553at2"/>
<organism evidence="3 4">
    <name type="scientific">Desulfotruncus arcticus DSM 17038</name>
    <dbReference type="NCBI Taxonomy" id="1121424"/>
    <lineage>
        <taxon>Bacteria</taxon>
        <taxon>Bacillati</taxon>
        <taxon>Bacillota</taxon>
        <taxon>Clostridia</taxon>
        <taxon>Eubacteriales</taxon>
        <taxon>Desulfallaceae</taxon>
        <taxon>Desulfotruncus</taxon>
    </lineage>
</organism>
<evidence type="ECO:0000259" key="2">
    <source>
        <dbReference type="PROSITE" id="PS50943"/>
    </source>
</evidence>
<dbReference type="Proteomes" id="UP000199337">
    <property type="component" value="Unassembled WGS sequence"/>
</dbReference>
<dbReference type="InterPro" id="IPR014710">
    <property type="entry name" value="RmlC-like_jellyroll"/>
</dbReference>
<dbReference type="EMBL" id="FOOX01000004">
    <property type="protein sequence ID" value="SFG39322.1"/>
    <property type="molecule type" value="Genomic_DNA"/>
</dbReference>
<dbReference type="Pfam" id="PF07883">
    <property type="entry name" value="Cupin_2"/>
    <property type="match status" value="1"/>
</dbReference>
<dbReference type="RefSeq" id="WP_092470306.1">
    <property type="nucleotide sequence ID" value="NZ_FOOX01000004.1"/>
</dbReference>
<evidence type="ECO:0000313" key="3">
    <source>
        <dbReference type="EMBL" id="SFG39322.1"/>
    </source>
</evidence>
<name>A0A1I2RFR8_9FIRM</name>
<dbReference type="InterPro" id="IPR050807">
    <property type="entry name" value="TransReg_Diox_bact_type"/>
</dbReference>
<reference evidence="4" key="1">
    <citation type="submission" date="2016-10" db="EMBL/GenBank/DDBJ databases">
        <authorList>
            <person name="Varghese N."/>
            <person name="Submissions S."/>
        </authorList>
    </citation>
    <scope>NUCLEOTIDE SEQUENCE [LARGE SCALE GENOMIC DNA]</scope>
    <source>
        <strain evidence="4">DSM 17038</strain>
    </source>
</reference>
<gene>
    <name evidence="3" type="ORF">SAMN05660649_01541</name>
</gene>
<feature type="domain" description="HTH cro/C1-type" evidence="2">
    <location>
        <begin position="10"/>
        <end position="64"/>
    </location>
</feature>
<dbReference type="InterPro" id="IPR010982">
    <property type="entry name" value="Lambda_DNA-bd_dom_sf"/>
</dbReference>
<evidence type="ECO:0000313" key="4">
    <source>
        <dbReference type="Proteomes" id="UP000199337"/>
    </source>
</evidence>
<dbReference type="Gene3D" id="1.10.260.40">
    <property type="entry name" value="lambda repressor-like DNA-binding domains"/>
    <property type="match status" value="1"/>
</dbReference>
<dbReference type="InterPro" id="IPR011051">
    <property type="entry name" value="RmlC_Cupin_sf"/>
</dbReference>
<dbReference type="PANTHER" id="PTHR46797">
    <property type="entry name" value="HTH-TYPE TRANSCRIPTIONAL REGULATOR"/>
    <property type="match status" value="1"/>
</dbReference>
<protein>
    <submittedName>
        <fullName evidence="3">Transcriptional regulator, XRE family with cupin sensor</fullName>
    </submittedName>
</protein>
<dbReference type="GO" id="GO:0003700">
    <property type="term" value="F:DNA-binding transcription factor activity"/>
    <property type="evidence" value="ECO:0007669"/>
    <property type="project" value="TreeGrafter"/>
</dbReference>
<dbReference type="Gene3D" id="2.60.120.10">
    <property type="entry name" value="Jelly Rolls"/>
    <property type="match status" value="1"/>
</dbReference>
<accession>A0A1I2RFR8</accession>
<dbReference type="Pfam" id="PF01381">
    <property type="entry name" value="HTH_3"/>
    <property type="match status" value="1"/>
</dbReference>
<dbReference type="GO" id="GO:0003677">
    <property type="term" value="F:DNA binding"/>
    <property type="evidence" value="ECO:0007669"/>
    <property type="project" value="UniProtKB-KW"/>
</dbReference>
<dbReference type="InterPro" id="IPR013096">
    <property type="entry name" value="Cupin_2"/>
</dbReference>
<dbReference type="GO" id="GO:0005829">
    <property type="term" value="C:cytosol"/>
    <property type="evidence" value="ECO:0007669"/>
    <property type="project" value="TreeGrafter"/>
</dbReference>
<dbReference type="AlphaFoldDB" id="A0A1I2RFR8"/>
<dbReference type="SUPFAM" id="SSF47413">
    <property type="entry name" value="lambda repressor-like DNA-binding domains"/>
    <property type="match status" value="1"/>
</dbReference>
<dbReference type="CDD" id="cd00093">
    <property type="entry name" value="HTH_XRE"/>
    <property type="match status" value="1"/>
</dbReference>
<dbReference type="SMART" id="SM00530">
    <property type="entry name" value="HTH_XRE"/>
    <property type="match status" value="1"/>
</dbReference>
<evidence type="ECO:0000256" key="1">
    <source>
        <dbReference type="ARBA" id="ARBA00023125"/>
    </source>
</evidence>
<dbReference type="SUPFAM" id="SSF51182">
    <property type="entry name" value="RmlC-like cupins"/>
    <property type="match status" value="1"/>
</dbReference>
<sequence>MEENIIAQRIKSIRTEKELTLEEVAKRTGFTKGLISKIENNKVSPPVSTLVKIAKALDVSLGDLFSPSDALQIKIVRKEQRLKYSPENLPNGQVIETLVSGYPRQKIEPLMISIEDPDNYKTKLYNHPGQEFIYILAGAMKYLYGDEEYLVSEGDSIYFNAENTHGPSPLSGQKVKYLALLCP</sequence>
<dbReference type="STRING" id="341036.SAMN05660649_01541"/>
<dbReference type="PROSITE" id="PS50943">
    <property type="entry name" value="HTH_CROC1"/>
    <property type="match status" value="1"/>
</dbReference>
<dbReference type="InterPro" id="IPR001387">
    <property type="entry name" value="Cro/C1-type_HTH"/>
</dbReference>
<keyword evidence="4" id="KW-1185">Reference proteome</keyword>